<feature type="region of interest" description="Disordered" evidence="1">
    <location>
        <begin position="290"/>
        <end position="326"/>
    </location>
</feature>
<dbReference type="Proteomes" id="UP001295794">
    <property type="component" value="Unassembled WGS sequence"/>
</dbReference>
<gene>
    <name evidence="3" type="ORF">MYCIT1_LOCUS18320</name>
</gene>
<sequence length="1086" mass="122264">MIPSPYAFYVPLSPSPGVQSLTPPPIALTEQETHERRFIAGAFDDVLPIQETEANTQQSTPSGPSTPTKTPQRGVRPISRRSRARFPWPQGISEADRLLVAFRCLQQAGFDGLGDFIAAALRKQKWEKKHSPVTQFVANFLQCRSLDKQTHPIAIVDAMYSDDRSRKRYDTESRPIQFELPRYALPPSLRLLATLPPSPTGTYSTHDAFLNWALQRMIERWREEADALIDPVHGLVRITRRGETPTWSQMLSFSISKHQETIATVAPAIFAGITTVSVNSEVQEKLEAAATGLSQTNSRNPSVGQEQAEDEEDQPEALPSRGVPSDVKRDPWQGSIIVILVLLYFKYRFAIIFPTFVGLFLYTCNVHRDVFSFLCRIGLSIHYSTVLNILNNLASDSSEHLIKLGAACALSQPLFLLLFDNINKMQRAWRKVLGHSDTIANGTAATVIGLEDVTYDAMQSAPLLENVRARKRQNLSLEQLLKDIDWGHIRGVGGATVLGVWAKSVDSLRKHQSAAAELLTVKHAKHRLRERRSVIRTMRTTNVDESQTTGVAAELSNLISDQMQIAGHWLNCWLVMVCGDQLSIDRIRKLKIYTAKTDNAFDRHDYALPILQLWHLKWNWQKAIFRLHWYQPTGKGIFGLHHDVDLLQRSKFNPIKCDFYPAHHILDDRFDSLILHILRILCEERTGIIHPACVTLLEGLELYFQDGGPMANTTFDELLDLANLAYRRYIGNSAYEDAQGIWPRDPNIHGPPTPVQANEPLVLPPAGDAAVDDPMEEVEELDAPDEPDTVDADNGDPRDNWNDENERPARKKRKTRASKAKAAEAKNINGNDQCFSTTVNFLRMTFLYMEMCSAVAGGDIGRVFEVIKVLQFSFWGAGSTNYGNELLELACNFLYEFPPELMEAVLNNYLVNTLGLPGHWLELDLLQEHHNFWIKRLFNSKSQDFDSKHLSEAVSLNIHGFSELRKSFPETFGLKPNSGIHAKSDTSSDINALGFHYQADNILRYIPGRNGHVVPNEFIVGRQILAGGKLAEFLERTTDPSKSRQVHPEMDNSEDDSDEDRFPANPIMLTSSGARHLDAFSVGDMW</sequence>
<evidence type="ECO:0000256" key="1">
    <source>
        <dbReference type="SAM" id="MobiDB-lite"/>
    </source>
</evidence>
<dbReference type="AlphaFoldDB" id="A0AAD2HCB3"/>
<evidence type="ECO:0000313" key="3">
    <source>
        <dbReference type="EMBL" id="CAK5272580.1"/>
    </source>
</evidence>
<protein>
    <recommendedName>
        <fullName evidence="2">DUF6589 domain-containing protein</fullName>
    </recommendedName>
</protein>
<feature type="region of interest" description="Disordered" evidence="1">
    <location>
        <begin position="1036"/>
        <end position="1067"/>
    </location>
</feature>
<feature type="compositionally biased region" description="Acidic residues" evidence="1">
    <location>
        <begin position="770"/>
        <end position="794"/>
    </location>
</feature>
<name>A0AAD2HCB3_9AGAR</name>
<organism evidence="3 4">
    <name type="scientific">Mycena citricolor</name>
    <dbReference type="NCBI Taxonomy" id="2018698"/>
    <lineage>
        <taxon>Eukaryota</taxon>
        <taxon>Fungi</taxon>
        <taxon>Dikarya</taxon>
        <taxon>Basidiomycota</taxon>
        <taxon>Agaricomycotina</taxon>
        <taxon>Agaricomycetes</taxon>
        <taxon>Agaricomycetidae</taxon>
        <taxon>Agaricales</taxon>
        <taxon>Marasmiineae</taxon>
        <taxon>Mycenaceae</taxon>
        <taxon>Mycena</taxon>
    </lineage>
</organism>
<feature type="region of interest" description="Disordered" evidence="1">
    <location>
        <begin position="53"/>
        <end position="83"/>
    </location>
</feature>
<accession>A0AAD2HCB3</accession>
<keyword evidence="4" id="KW-1185">Reference proteome</keyword>
<dbReference type="EMBL" id="CAVNYO010000182">
    <property type="protein sequence ID" value="CAK5272580.1"/>
    <property type="molecule type" value="Genomic_DNA"/>
</dbReference>
<dbReference type="InterPro" id="IPR046496">
    <property type="entry name" value="DUF6589"/>
</dbReference>
<evidence type="ECO:0000313" key="4">
    <source>
        <dbReference type="Proteomes" id="UP001295794"/>
    </source>
</evidence>
<feature type="domain" description="DUF6589" evidence="2">
    <location>
        <begin position="471"/>
        <end position="981"/>
    </location>
</feature>
<feature type="compositionally biased region" description="Polar residues" evidence="1">
    <location>
        <begin position="292"/>
        <end position="304"/>
    </location>
</feature>
<dbReference type="Pfam" id="PF20231">
    <property type="entry name" value="DUF6589"/>
    <property type="match status" value="1"/>
</dbReference>
<feature type="region of interest" description="Disordered" evidence="1">
    <location>
        <begin position="743"/>
        <end position="824"/>
    </location>
</feature>
<proteinExistence type="predicted"/>
<feature type="compositionally biased region" description="Basic and acidic residues" evidence="1">
    <location>
        <begin position="795"/>
        <end position="808"/>
    </location>
</feature>
<feature type="compositionally biased region" description="Basic and acidic residues" evidence="1">
    <location>
        <begin position="1036"/>
        <end position="1050"/>
    </location>
</feature>
<comment type="caution">
    <text evidence="3">The sequence shown here is derived from an EMBL/GenBank/DDBJ whole genome shotgun (WGS) entry which is preliminary data.</text>
</comment>
<evidence type="ECO:0000259" key="2">
    <source>
        <dbReference type="Pfam" id="PF20231"/>
    </source>
</evidence>
<feature type="compositionally biased region" description="Basic residues" evidence="1">
    <location>
        <begin position="809"/>
        <end position="819"/>
    </location>
</feature>
<reference evidence="3" key="1">
    <citation type="submission" date="2023-11" db="EMBL/GenBank/DDBJ databases">
        <authorList>
            <person name="De Vega J J."/>
            <person name="De Vega J J."/>
        </authorList>
    </citation>
    <scope>NUCLEOTIDE SEQUENCE</scope>
</reference>
<feature type="compositionally biased region" description="Low complexity" evidence="1">
    <location>
        <begin position="56"/>
        <end position="72"/>
    </location>
</feature>